<dbReference type="PANTHER" id="PTHR30251:SF4">
    <property type="entry name" value="SLR1668 PROTEIN"/>
    <property type="match status" value="1"/>
</dbReference>
<evidence type="ECO:0000256" key="1">
    <source>
        <dbReference type="SAM" id="SignalP"/>
    </source>
</evidence>
<feature type="signal peptide" evidence="1">
    <location>
        <begin position="1"/>
        <end position="39"/>
    </location>
</feature>
<organism evidence="3 4">
    <name type="scientific">Pandoraea captiosa</name>
    <dbReference type="NCBI Taxonomy" id="2508302"/>
    <lineage>
        <taxon>Bacteria</taxon>
        <taxon>Pseudomonadati</taxon>
        <taxon>Pseudomonadota</taxon>
        <taxon>Betaproteobacteria</taxon>
        <taxon>Burkholderiales</taxon>
        <taxon>Burkholderiaceae</taxon>
        <taxon>Pandoraea</taxon>
    </lineage>
</organism>
<sequence length="273" mass="28963">MNNPVRVASRGARLTRSVAVRAAALLSLAACFHVGSATAAVLQVSPVRIEFASAQHAQALQVSNSGTRSLDAQVRIVRWSQEGGKDRFDPVDDLVASPAILQVSPGQTRVVRLVRLRPAPSNQQLSYRVFVDELPTSKITSGAGIKVLMRYSIPLFVEPASANRVTGSPGTPGEVPPTDLSQVQSKLVAGPDGKSSLLVNNSSAYAIRISDLVTSGPSGGQQSLVNGLVGYVLPGQQMAWPINVPFPPSQNLILKARFNDDREARALPMGAQR</sequence>
<keyword evidence="1" id="KW-0732">Signal</keyword>
<dbReference type="InterPro" id="IPR050643">
    <property type="entry name" value="Periplasmic_pilus_chap"/>
</dbReference>
<dbReference type="Pfam" id="PF00345">
    <property type="entry name" value="PapD_N"/>
    <property type="match status" value="1"/>
</dbReference>
<dbReference type="EMBL" id="CABPSQ010000002">
    <property type="protein sequence ID" value="VVE65116.1"/>
    <property type="molecule type" value="Genomic_DNA"/>
</dbReference>
<dbReference type="Gene3D" id="2.60.40.10">
    <property type="entry name" value="Immunoglobulins"/>
    <property type="match status" value="1"/>
</dbReference>
<dbReference type="Proteomes" id="UP000414136">
    <property type="component" value="Unassembled WGS sequence"/>
</dbReference>
<proteinExistence type="predicted"/>
<evidence type="ECO:0000259" key="2">
    <source>
        <dbReference type="Pfam" id="PF00345"/>
    </source>
</evidence>
<feature type="domain" description="Pili assembly chaperone N-terminal" evidence="2">
    <location>
        <begin position="42"/>
        <end position="161"/>
    </location>
</feature>
<reference evidence="3 4" key="1">
    <citation type="submission" date="2019-08" db="EMBL/GenBank/DDBJ databases">
        <authorList>
            <person name="Peeters C."/>
        </authorList>
    </citation>
    <scope>NUCLEOTIDE SEQUENCE [LARGE SCALE GENOMIC DNA]</scope>
    <source>
        <strain evidence="3 4">LMG 31118</strain>
    </source>
</reference>
<dbReference type="AlphaFoldDB" id="A0A5E4ZVR7"/>
<dbReference type="InterPro" id="IPR013783">
    <property type="entry name" value="Ig-like_fold"/>
</dbReference>
<protein>
    <submittedName>
        <fullName evidence="3">Molecular chaperone</fullName>
    </submittedName>
</protein>
<gene>
    <name evidence="3" type="ORF">PCA31118_01906</name>
</gene>
<evidence type="ECO:0000313" key="3">
    <source>
        <dbReference type="EMBL" id="VVE65116.1"/>
    </source>
</evidence>
<name>A0A5E4ZVR7_9BURK</name>
<dbReference type="GO" id="GO:0030288">
    <property type="term" value="C:outer membrane-bounded periplasmic space"/>
    <property type="evidence" value="ECO:0007669"/>
    <property type="project" value="InterPro"/>
</dbReference>
<feature type="chain" id="PRO_5022747185" evidence="1">
    <location>
        <begin position="40"/>
        <end position="273"/>
    </location>
</feature>
<dbReference type="InterPro" id="IPR016147">
    <property type="entry name" value="Pili_assmbl_chaperone_N"/>
</dbReference>
<evidence type="ECO:0000313" key="4">
    <source>
        <dbReference type="Proteomes" id="UP000414136"/>
    </source>
</evidence>
<dbReference type="GO" id="GO:0071555">
    <property type="term" value="P:cell wall organization"/>
    <property type="evidence" value="ECO:0007669"/>
    <property type="project" value="InterPro"/>
</dbReference>
<dbReference type="SUPFAM" id="SSF49354">
    <property type="entry name" value="PapD-like"/>
    <property type="match status" value="1"/>
</dbReference>
<accession>A0A5E4ZVR7</accession>
<keyword evidence="4" id="KW-1185">Reference proteome</keyword>
<dbReference type="PANTHER" id="PTHR30251">
    <property type="entry name" value="PILUS ASSEMBLY CHAPERONE"/>
    <property type="match status" value="1"/>
</dbReference>
<dbReference type="InterPro" id="IPR008962">
    <property type="entry name" value="PapD-like_sf"/>
</dbReference>